<dbReference type="EMBL" id="JASSZA010000020">
    <property type="protein sequence ID" value="KAK2085957.1"/>
    <property type="molecule type" value="Genomic_DNA"/>
</dbReference>
<accession>A0ABQ9TP05</accession>
<comment type="caution">
    <text evidence="1">The sequence shown here is derived from an EMBL/GenBank/DDBJ whole genome shotgun (WGS) entry which is preliminary data.</text>
</comment>
<evidence type="ECO:0000313" key="2">
    <source>
        <dbReference type="Proteomes" id="UP001266305"/>
    </source>
</evidence>
<reference evidence="1 2" key="1">
    <citation type="submission" date="2023-05" db="EMBL/GenBank/DDBJ databases">
        <title>B98-5 Cell Line De Novo Hybrid Assembly: An Optical Mapping Approach.</title>
        <authorList>
            <person name="Kananen K."/>
            <person name="Auerbach J.A."/>
            <person name="Kautto E."/>
            <person name="Blachly J.S."/>
        </authorList>
    </citation>
    <scope>NUCLEOTIDE SEQUENCE [LARGE SCALE GENOMIC DNA]</scope>
    <source>
        <strain evidence="1">B95-8</strain>
        <tissue evidence="1">Cell line</tissue>
    </source>
</reference>
<dbReference type="Proteomes" id="UP001266305">
    <property type="component" value="Unassembled WGS sequence"/>
</dbReference>
<proteinExistence type="predicted"/>
<feature type="non-terminal residue" evidence="1">
    <location>
        <position position="1"/>
    </location>
</feature>
<gene>
    <name evidence="1" type="ORF">P7K49_035382</name>
</gene>
<organism evidence="1 2">
    <name type="scientific">Saguinus oedipus</name>
    <name type="common">Cotton-top tamarin</name>
    <name type="synonym">Oedipomidas oedipus</name>
    <dbReference type="NCBI Taxonomy" id="9490"/>
    <lineage>
        <taxon>Eukaryota</taxon>
        <taxon>Metazoa</taxon>
        <taxon>Chordata</taxon>
        <taxon>Craniata</taxon>
        <taxon>Vertebrata</taxon>
        <taxon>Euteleostomi</taxon>
        <taxon>Mammalia</taxon>
        <taxon>Eutheria</taxon>
        <taxon>Euarchontoglires</taxon>
        <taxon>Primates</taxon>
        <taxon>Haplorrhini</taxon>
        <taxon>Platyrrhini</taxon>
        <taxon>Cebidae</taxon>
        <taxon>Callitrichinae</taxon>
        <taxon>Saguinus</taxon>
    </lineage>
</organism>
<sequence>QRTRHNQHRSGDAVSGKSNSLEEMDHLIFLFHMVQPAIAITASEEDVLLSIQNRHVASSMGRTCTATSGAGNICPSFFFSTKTATHLGISSQLDSIHSSGGMNFSS</sequence>
<protein>
    <submittedName>
        <fullName evidence="1">Uncharacterized protein</fullName>
    </submittedName>
</protein>
<keyword evidence="2" id="KW-1185">Reference proteome</keyword>
<name>A0ABQ9TP05_SAGOE</name>
<evidence type="ECO:0000313" key="1">
    <source>
        <dbReference type="EMBL" id="KAK2085957.1"/>
    </source>
</evidence>